<dbReference type="GO" id="GO:0006508">
    <property type="term" value="P:proteolysis"/>
    <property type="evidence" value="ECO:0007669"/>
    <property type="project" value="InterPro"/>
</dbReference>
<dbReference type="PROSITE" id="PS00141">
    <property type="entry name" value="ASP_PROTEASE"/>
    <property type="match status" value="1"/>
</dbReference>
<dbReference type="PANTHER" id="PTHR15503">
    <property type="entry name" value="LDOC1 RELATED"/>
    <property type="match status" value="1"/>
</dbReference>
<feature type="region of interest" description="Disordered" evidence="1">
    <location>
        <begin position="179"/>
        <end position="201"/>
    </location>
</feature>
<comment type="caution">
    <text evidence="3">The sequence shown here is derived from an EMBL/GenBank/DDBJ whole genome shotgun (WGS) entry which is preliminary data.</text>
</comment>
<dbReference type="CDD" id="cd00303">
    <property type="entry name" value="retropepsin_like"/>
    <property type="match status" value="1"/>
</dbReference>
<dbReference type="OrthoDB" id="2013610at2759"/>
<dbReference type="SUPFAM" id="SSF50630">
    <property type="entry name" value="Acid proteases"/>
    <property type="match status" value="1"/>
</dbReference>
<evidence type="ECO:0000313" key="4">
    <source>
        <dbReference type="Proteomes" id="UP001153555"/>
    </source>
</evidence>
<gene>
    <name evidence="3" type="ORF">SHERM_09244</name>
</gene>
<dbReference type="InterPro" id="IPR005162">
    <property type="entry name" value="Retrotrans_gag_dom"/>
</dbReference>
<feature type="region of interest" description="Disordered" evidence="1">
    <location>
        <begin position="443"/>
        <end position="462"/>
    </location>
</feature>
<accession>A0A9N7MI44</accession>
<feature type="compositionally biased region" description="Polar residues" evidence="1">
    <location>
        <begin position="179"/>
        <end position="199"/>
    </location>
</feature>
<feature type="non-terminal residue" evidence="3">
    <location>
        <position position="1"/>
    </location>
</feature>
<dbReference type="GO" id="GO:0004190">
    <property type="term" value="F:aspartic-type endopeptidase activity"/>
    <property type="evidence" value="ECO:0007669"/>
    <property type="project" value="InterPro"/>
</dbReference>
<dbReference type="PANTHER" id="PTHR15503:SF22">
    <property type="entry name" value="TRANSPOSON TY3-I GAG POLYPROTEIN"/>
    <property type="match status" value="1"/>
</dbReference>
<dbReference type="Gene3D" id="2.40.70.10">
    <property type="entry name" value="Acid Proteases"/>
    <property type="match status" value="1"/>
</dbReference>
<dbReference type="InterPro" id="IPR032567">
    <property type="entry name" value="RTL1-rel"/>
</dbReference>
<keyword evidence="4" id="KW-1185">Reference proteome</keyword>
<dbReference type="Pfam" id="PF03732">
    <property type="entry name" value="Retrotrans_gag"/>
    <property type="match status" value="1"/>
</dbReference>
<evidence type="ECO:0000313" key="3">
    <source>
        <dbReference type="EMBL" id="CAA0806270.1"/>
    </source>
</evidence>
<feature type="domain" description="Retrotransposon gag" evidence="2">
    <location>
        <begin position="40"/>
        <end position="132"/>
    </location>
</feature>
<dbReference type="InterPro" id="IPR021109">
    <property type="entry name" value="Peptidase_aspartic_dom_sf"/>
</dbReference>
<evidence type="ECO:0000256" key="1">
    <source>
        <dbReference type="SAM" id="MobiDB-lite"/>
    </source>
</evidence>
<reference evidence="3" key="1">
    <citation type="submission" date="2019-12" db="EMBL/GenBank/DDBJ databases">
        <authorList>
            <person name="Scholes J."/>
        </authorList>
    </citation>
    <scope>NUCLEOTIDE SEQUENCE</scope>
</reference>
<dbReference type="Proteomes" id="UP001153555">
    <property type="component" value="Unassembled WGS sequence"/>
</dbReference>
<dbReference type="InterPro" id="IPR001969">
    <property type="entry name" value="Aspartic_peptidase_AS"/>
</dbReference>
<proteinExistence type="predicted"/>
<dbReference type="EMBL" id="CACSLK010000629">
    <property type="protein sequence ID" value="CAA0806270.1"/>
    <property type="molecule type" value="Genomic_DNA"/>
</dbReference>
<sequence>LDKPRLTLSTFTGTDPDAWLNRAAQYFELNETEGNERVRYAAYYLDGEANVWWQWLTSVYRSRQRVITWGDFERELLTRFGISDYHNYDEALSRVRQTGSLRDYLKEFGRLACRVRGWPETALVGTFIGGLKFDLAAEVRLELPESMHEAMEVARRRDDHLVATRRGRYDTRIPEAQRTQTSTGTMISSNRPPDSSQPQVPEVKRLSLEEMRHRREKGLCYKCGESFTPGHQCKRLFLIDVIEEDEEEAYEDQPTQQVNEDLEISVNAMAGLQGPRTIRLPAKIKERPIEVLVDTGSSHNFICDRIPKDLELKATKVEPFDIRVANGERLRCHEYYREVPINLQGEIIKADLYALPIVGPEIVLGIQWLEGLGEVTMNYKKGIMEFYSGSRLIMLKTELKGKGREAEMRSLEIASILEDKDVLKGGGNDAEVVIEPGEHEGWTGVADGRMGERRASGGDVRA</sequence>
<feature type="non-terminal residue" evidence="3">
    <location>
        <position position="462"/>
    </location>
</feature>
<name>A0A9N7MI44_STRHE</name>
<dbReference type="Pfam" id="PF08284">
    <property type="entry name" value="RVP_2"/>
    <property type="match status" value="1"/>
</dbReference>
<evidence type="ECO:0000259" key="2">
    <source>
        <dbReference type="Pfam" id="PF03732"/>
    </source>
</evidence>
<protein>
    <recommendedName>
        <fullName evidence="2">Retrotransposon gag domain-containing protein</fullName>
    </recommendedName>
</protein>
<dbReference type="AlphaFoldDB" id="A0A9N7MI44"/>
<organism evidence="3 4">
    <name type="scientific">Striga hermonthica</name>
    <name type="common">Purple witchweed</name>
    <name type="synonym">Buchnera hermonthica</name>
    <dbReference type="NCBI Taxonomy" id="68872"/>
    <lineage>
        <taxon>Eukaryota</taxon>
        <taxon>Viridiplantae</taxon>
        <taxon>Streptophyta</taxon>
        <taxon>Embryophyta</taxon>
        <taxon>Tracheophyta</taxon>
        <taxon>Spermatophyta</taxon>
        <taxon>Magnoliopsida</taxon>
        <taxon>eudicotyledons</taxon>
        <taxon>Gunneridae</taxon>
        <taxon>Pentapetalae</taxon>
        <taxon>asterids</taxon>
        <taxon>lamiids</taxon>
        <taxon>Lamiales</taxon>
        <taxon>Orobanchaceae</taxon>
        <taxon>Buchnereae</taxon>
        <taxon>Striga</taxon>
    </lineage>
</organism>
<feature type="compositionally biased region" description="Basic and acidic residues" evidence="1">
    <location>
        <begin position="449"/>
        <end position="462"/>
    </location>
</feature>